<organism evidence="9 10">
    <name type="scientific">Salix dunnii</name>
    <dbReference type="NCBI Taxonomy" id="1413687"/>
    <lineage>
        <taxon>Eukaryota</taxon>
        <taxon>Viridiplantae</taxon>
        <taxon>Streptophyta</taxon>
        <taxon>Embryophyta</taxon>
        <taxon>Tracheophyta</taxon>
        <taxon>Spermatophyta</taxon>
        <taxon>Magnoliopsida</taxon>
        <taxon>eudicotyledons</taxon>
        <taxon>Gunneridae</taxon>
        <taxon>Pentapetalae</taxon>
        <taxon>rosids</taxon>
        <taxon>fabids</taxon>
        <taxon>Malpighiales</taxon>
        <taxon>Salicaceae</taxon>
        <taxon>Saliceae</taxon>
        <taxon>Salix</taxon>
    </lineage>
</organism>
<evidence type="ECO:0000256" key="4">
    <source>
        <dbReference type="ARBA" id="ARBA00023136"/>
    </source>
</evidence>
<dbReference type="PANTHER" id="PTHR31448:SF9">
    <property type="entry name" value="MYOSIN-BINDING PROTEIN 6-RELATED"/>
    <property type="match status" value="1"/>
</dbReference>
<dbReference type="GO" id="GO:0080115">
    <property type="term" value="F:myosin XI tail binding"/>
    <property type="evidence" value="ECO:0007669"/>
    <property type="project" value="UniProtKB-ARBA"/>
</dbReference>
<evidence type="ECO:0000256" key="1">
    <source>
        <dbReference type="ARBA" id="ARBA00004167"/>
    </source>
</evidence>
<accession>A0A835MMZ0</accession>
<reference evidence="9 10" key="1">
    <citation type="submission" date="2020-10" db="EMBL/GenBank/DDBJ databases">
        <title>Plant Genome Project.</title>
        <authorList>
            <person name="Zhang R.-G."/>
        </authorList>
    </citation>
    <scope>NUCLEOTIDE SEQUENCE [LARGE SCALE GENOMIC DNA]</scope>
    <source>
        <strain evidence="9">FAFU-HL-1</strain>
        <tissue evidence="9">Leaf</tissue>
    </source>
</reference>
<evidence type="ECO:0000256" key="5">
    <source>
        <dbReference type="SAM" id="Coils"/>
    </source>
</evidence>
<dbReference type="Proteomes" id="UP000657918">
    <property type="component" value="Unassembled WGS sequence"/>
</dbReference>
<gene>
    <name evidence="9" type="ORF">SADUNF_Sadunf12G0055100</name>
</gene>
<evidence type="ECO:0000256" key="6">
    <source>
        <dbReference type="SAM" id="MobiDB-lite"/>
    </source>
</evidence>
<dbReference type="AlphaFoldDB" id="A0A835MMZ0"/>
<keyword evidence="10" id="KW-1185">Reference proteome</keyword>
<feature type="transmembrane region" description="Helical" evidence="7">
    <location>
        <begin position="20"/>
        <end position="44"/>
    </location>
</feature>
<protein>
    <recommendedName>
        <fullName evidence="8">GTD-binding domain-containing protein</fullName>
    </recommendedName>
</protein>
<feature type="region of interest" description="Disordered" evidence="6">
    <location>
        <begin position="537"/>
        <end position="576"/>
    </location>
</feature>
<keyword evidence="2 7" id="KW-0812">Transmembrane</keyword>
<dbReference type="Pfam" id="PF04576">
    <property type="entry name" value="Zein-binding"/>
    <property type="match status" value="1"/>
</dbReference>
<dbReference type="PROSITE" id="PS51775">
    <property type="entry name" value="GTD_BINDING"/>
    <property type="match status" value="1"/>
</dbReference>
<evidence type="ECO:0000256" key="2">
    <source>
        <dbReference type="ARBA" id="ARBA00022692"/>
    </source>
</evidence>
<keyword evidence="4 7" id="KW-0472">Membrane</keyword>
<feature type="coiled-coil region" evidence="5">
    <location>
        <begin position="369"/>
        <end position="442"/>
    </location>
</feature>
<evidence type="ECO:0000256" key="3">
    <source>
        <dbReference type="ARBA" id="ARBA00022989"/>
    </source>
</evidence>
<comment type="subcellular location">
    <subcellularLocation>
        <location evidence="1">Membrane</location>
        <topology evidence="1">Single-pass membrane protein</topology>
    </subcellularLocation>
</comment>
<feature type="region of interest" description="Disordered" evidence="6">
    <location>
        <begin position="306"/>
        <end position="331"/>
    </location>
</feature>
<feature type="compositionally biased region" description="Low complexity" evidence="6">
    <location>
        <begin position="318"/>
        <end position="330"/>
    </location>
</feature>
<dbReference type="EMBL" id="JADGMS010000012">
    <property type="protein sequence ID" value="KAF9671510.1"/>
    <property type="molecule type" value="Genomic_DNA"/>
</dbReference>
<dbReference type="PANTHER" id="PTHR31448">
    <property type="entry name" value="MYOSIN-BINDING PROTEIN 2"/>
    <property type="match status" value="1"/>
</dbReference>
<proteinExistence type="predicted"/>
<sequence>MAKRSFKRFVEQELGKLPLFLIYAVLEWVLIAVLFIDGFLAFFANEFAKFFELKIPCLLCTRIDHVLVHRDADFYYNESICETHKKEVSCLAYCHVHKKLSDIRNLCEGCLLSFATERESDCDLYKSHAGILHKDIEQFADDDRDIHLRFPALGNDFVVQAEKSSLHQCSCCGEPLKAKSYSKGKIAGMPSQAPAPSPRAPFVNLRNEGPRKLDLSHVRYTELKFSEKYSELHDDEDASNASHLDKQLGGFFGPVREEVKAAMVPLLTESESMNEERTPTFSRGNKFFGIPLTDSAAASPRAFTRFPRKSLHERTELSSETTEGTSLSNEVDGDSVLQHLKKQVRLDRKSLMDLYMELDEERSASAVAANNAMAMITRLQAEKAAVQMEALQYQRMMEEQEEYDQEALQATRDIVSKREEQIKTLEAELVAYREKYGVLTGEDFMESGGDIDEDYNDLETDSHSSYTERYECLSPTYSSTEGQNNAENVFYHSQSPSFLAVENGGETVDMSLKAFQGQNPHRLGRLNNLDKKVHFSSDDHADLSSQSSSDDPNHSEKVTDQEREANLVTESSNLHGSAKALDEEGGFLKHADRTLQNGSEVSSDTLQKICQLVTTVDHDA</sequence>
<dbReference type="InterPro" id="IPR039306">
    <property type="entry name" value="MYOB"/>
</dbReference>
<evidence type="ECO:0000313" key="9">
    <source>
        <dbReference type="EMBL" id="KAF9671510.1"/>
    </source>
</evidence>
<comment type="caution">
    <text evidence="9">The sequence shown here is derived from an EMBL/GenBank/DDBJ whole genome shotgun (WGS) entry which is preliminary data.</text>
</comment>
<dbReference type="InterPro" id="IPR007656">
    <property type="entry name" value="GTD-bd"/>
</dbReference>
<dbReference type="GO" id="GO:0016020">
    <property type="term" value="C:membrane"/>
    <property type="evidence" value="ECO:0007669"/>
    <property type="project" value="UniProtKB-SubCell"/>
</dbReference>
<keyword evidence="3 7" id="KW-1133">Transmembrane helix</keyword>
<feature type="compositionally biased region" description="Basic and acidic residues" evidence="6">
    <location>
        <begin position="551"/>
        <end position="565"/>
    </location>
</feature>
<name>A0A835MMZ0_9ROSI</name>
<keyword evidence="5" id="KW-0175">Coiled coil</keyword>
<dbReference type="OrthoDB" id="1853282at2759"/>
<evidence type="ECO:0000256" key="7">
    <source>
        <dbReference type="SAM" id="Phobius"/>
    </source>
</evidence>
<evidence type="ECO:0000259" key="8">
    <source>
        <dbReference type="PROSITE" id="PS51775"/>
    </source>
</evidence>
<evidence type="ECO:0000313" key="10">
    <source>
        <dbReference type="Proteomes" id="UP000657918"/>
    </source>
</evidence>
<feature type="domain" description="GTD-binding" evidence="8">
    <location>
        <begin position="335"/>
        <end position="433"/>
    </location>
</feature>